<dbReference type="InterPro" id="IPR036397">
    <property type="entry name" value="RNaseH_sf"/>
</dbReference>
<dbReference type="Gene3D" id="3.30.420.10">
    <property type="entry name" value="Ribonuclease H-like superfamily/Ribonuclease H"/>
    <property type="match status" value="1"/>
</dbReference>
<accession>A0ABQ8T3I1</accession>
<dbReference type="EMBL" id="JAJSOF020000015">
    <property type="protein sequence ID" value="KAJ4441044.1"/>
    <property type="molecule type" value="Genomic_DNA"/>
</dbReference>
<sequence>MAGLWRTAMNLFLKDQSREDAMAHEGGVPCFHLGTRMRCRGRYYAPTIFYIRERTEIAKRLNAIIAQVLPFLAQETIRLQSHGWGKPRKKPFNETKGGSERSSGSAAQRVCRLSYIDGSTKRRFVTIDETWIHYYIPETKQQVKELKHSDSPPPKAVQMAGKVMASVFWD</sequence>
<name>A0ABQ8T3I1_PERAM</name>
<comment type="caution">
    <text evidence="2">The sequence shown here is derived from an EMBL/GenBank/DDBJ whole genome shotgun (WGS) entry which is preliminary data.</text>
</comment>
<reference evidence="2 3" key="1">
    <citation type="journal article" date="2022" name="Allergy">
        <title>Genome assembly and annotation of Periplaneta americana reveal a comprehensive cockroach allergen profile.</title>
        <authorList>
            <person name="Wang L."/>
            <person name="Xiong Q."/>
            <person name="Saelim N."/>
            <person name="Wang L."/>
            <person name="Nong W."/>
            <person name="Wan A.T."/>
            <person name="Shi M."/>
            <person name="Liu X."/>
            <person name="Cao Q."/>
            <person name="Hui J.H.L."/>
            <person name="Sookrung N."/>
            <person name="Leung T.F."/>
            <person name="Tungtrongchitr A."/>
            <person name="Tsui S.K.W."/>
        </authorList>
    </citation>
    <scope>NUCLEOTIDE SEQUENCE [LARGE SCALE GENOMIC DNA]</scope>
    <source>
        <strain evidence="2">PWHHKU_190912</strain>
    </source>
</reference>
<protein>
    <submittedName>
        <fullName evidence="2">Uncharacterized protein</fullName>
    </submittedName>
</protein>
<keyword evidence="3" id="KW-1185">Reference proteome</keyword>
<feature type="region of interest" description="Disordered" evidence="1">
    <location>
        <begin position="83"/>
        <end position="105"/>
    </location>
</feature>
<dbReference type="Proteomes" id="UP001148838">
    <property type="component" value="Unassembled WGS sequence"/>
</dbReference>
<gene>
    <name evidence="2" type="ORF">ANN_10893</name>
</gene>
<evidence type="ECO:0000313" key="2">
    <source>
        <dbReference type="EMBL" id="KAJ4441044.1"/>
    </source>
</evidence>
<proteinExistence type="predicted"/>
<evidence type="ECO:0000256" key="1">
    <source>
        <dbReference type="SAM" id="MobiDB-lite"/>
    </source>
</evidence>
<organism evidence="2 3">
    <name type="scientific">Periplaneta americana</name>
    <name type="common">American cockroach</name>
    <name type="synonym">Blatta americana</name>
    <dbReference type="NCBI Taxonomy" id="6978"/>
    <lineage>
        <taxon>Eukaryota</taxon>
        <taxon>Metazoa</taxon>
        <taxon>Ecdysozoa</taxon>
        <taxon>Arthropoda</taxon>
        <taxon>Hexapoda</taxon>
        <taxon>Insecta</taxon>
        <taxon>Pterygota</taxon>
        <taxon>Neoptera</taxon>
        <taxon>Polyneoptera</taxon>
        <taxon>Dictyoptera</taxon>
        <taxon>Blattodea</taxon>
        <taxon>Blattoidea</taxon>
        <taxon>Blattidae</taxon>
        <taxon>Blattinae</taxon>
        <taxon>Periplaneta</taxon>
    </lineage>
</organism>
<evidence type="ECO:0000313" key="3">
    <source>
        <dbReference type="Proteomes" id="UP001148838"/>
    </source>
</evidence>